<keyword evidence="3 9" id="KW-0597">Phosphoprotein</keyword>
<dbReference type="InterPro" id="IPR001789">
    <property type="entry name" value="Sig_transdc_resp-reg_receiver"/>
</dbReference>
<evidence type="ECO:0000313" key="12">
    <source>
        <dbReference type="Proteomes" id="UP000288024"/>
    </source>
</evidence>
<evidence type="ECO:0000256" key="2">
    <source>
        <dbReference type="ARBA" id="ARBA00022490"/>
    </source>
</evidence>
<evidence type="ECO:0000256" key="8">
    <source>
        <dbReference type="ARBA" id="ARBA00023163"/>
    </source>
</evidence>
<evidence type="ECO:0000256" key="1">
    <source>
        <dbReference type="ARBA" id="ARBA00004496"/>
    </source>
</evidence>
<protein>
    <submittedName>
        <fullName evidence="11">Response regulator</fullName>
    </submittedName>
</protein>
<organism evidence="11 12">
    <name type="scientific">Niallia taxi</name>
    <dbReference type="NCBI Taxonomy" id="2499688"/>
    <lineage>
        <taxon>Bacteria</taxon>
        <taxon>Bacillati</taxon>
        <taxon>Bacillota</taxon>
        <taxon>Bacilli</taxon>
        <taxon>Bacillales</taxon>
        <taxon>Bacillaceae</taxon>
        <taxon>Niallia</taxon>
    </lineage>
</organism>
<dbReference type="SUPFAM" id="SSF52172">
    <property type="entry name" value="CheY-like"/>
    <property type="match status" value="1"/>
</dbReference>
<keyword evidence="7" id="KW-0010">Activator</keyword>
<keyword evidence="2" id="KW-0963">Cytoplasm</keyword>
<evidence type="ECO:0000256" key="7">
    <source>
        <dbReference type="ARBA" id="ARBA00023159"/>
    </source>
</evidence>
<dbReference type="GeneID" id="87616717"/>
<dbReference type="PROSITE" id="PS50110">
    <property type="entry name" value="RESPONSE_REGULATORY"/>
    <property type="match status" value="1"/>
</dbReference>
<dbReference type="Gene3D" id="3.40.50.2300">
    <property type="match status" value="1"/>
</dbReference>
<dbReference type="InterPro" id="IPR011006">
    <property type="entry name" value="CheY-like_superfamily"/>
</dbReference>
<dbReference type="Pfam" id="PF00072">
    <property type="entry name" value="Response_reg"/>
    <property type="match status" value="1"/>
</dbReference>
<dbReference type="InterPro" id="IPR036390">
    <property type="entry name" value="WH_DNA-bd_sf"/>
</dbReference>
<evidence type="ECO:0000259" key="10">
    <source>
        <dbReference type="PROSITE" id="PS50110"/>
    </source>
</evidence>
<dbReference type="RefSeq" id="WP_127739036.1">
    <property type="nucleotide sequence ID" value="NZ_JASPBW010000003.1"/>
</dbReference>
<dbReference type="GO" id="GO:0005737">
    <property type="term" value="C:cytoplasm"/>
    <property type="evidence" value="ECO:0007669"/>
    <property type="project" value="UniProtKB-SubCell"/>
</dbReference>
<proteinExistence type="predicted"/>
<keyword evidence="4" id="KW-0902">Two-component regulatory system</keyword>
<feature type="domain" description="Response regulatory" evidence="10">
    <location>
        <begin position="3"/>
        <end position="119"/>
    </location>
</feature>
<evidence type="ECO:0000256" key="6">
    <source>
        <dbReference type="ARBA" id="ARBA00023125"/>
    </source>
</evidence>
<dbReference type="Gene3D" id="1.10.10.10">
    <property type="entry name" value="Winged helix-like DNA-binding domain superfamily/Winged helix DNA-binding domain"/>
    <property type="match status" value="1"/>
</dbReference>
<evidence type="ECO:0000256" key="3">
    <source>
        <dbReference type="ARBA" id="ARBA00022553"/>
    </source>
</evidence>
<dbReference type="PANTHER" id="PTHR45526:SF1">
    <property type="entry name" value="TRANSCRIPTIONAL REGULATORY PROTEIN DCUR-RELATED"/>
    <property type="match status" value="1"/>
</dbReference>
<dbReference type="AlphaFoldDB" id="A0A437KA38"/>
<name>A0A437KA38_9BACI</name>
<dbReference type="SMART" id="SM00448">
    <property type="entry name" value="REC"/>
    <property type="match status" value="1"/>
</dbReference>
<accession>A0A437KA38</accession>
<dbReference type="InterPro" id="IPR024187">
    <property type="entry name" value="Sig_transdc_resp-reg_cit/mal"/>
</dbReference>
<dbReference type="GO" id="GO:0003677">
    <property type="term" value="F:DNA binding"/>
    <property type="evidence" value="ECO:0007669"/>
    <property type="project" value="UniProtKB-KW"/>
</dbReference>
<dbReference type="CDD" id="cd19925">
    <property type="entry name" value="REC_citrate_TCS"/>
    <property type="match status" value="1"/>
</dbReference>
<evidence type="ECO:0000256" key="4">
    <source>
        <dbReference type="ARBA" id="ARBA00023012"/>
    </source>
</evidence>
<dbReference type="Proteomes" id="UP000288024">
    <property type="component" value="Unassembled WGS sequence"/>
</dbReference>
<keyword evidence="12" id="KW-1185">Reference proteome</keyword>
<evidence type="ECO:0000256" key="5">
    <source>
        <dbReference type="ARBA" id="ARBA00023015"/>
    </source>
</evidence>
<dbReference type="EMBL" id="RZTZ01000005">
    <property type="protein sequence ID" value="RVT61579.1"/>
    <property type="molecule type" value="Genomic_DNA"/>
</dbReference>
<evidence type="ECO:0000256" key="9">
    <source>
        <dbReference type="PROSITE-ProRule" id="PRU00169"/>
    </source>
</evidence>
<dbReference type="GO" id="GO:0003700">
    <property type="term" value="F:DNA-binding transcription factor activity"/>
    <property type="evidence" value="ECO:0007669"/>
    <property type="project" value="InterPro"/>
</dbReference>
<comment type="subcellular location">
    <subcellularLocation>
        <location evidence="1">Cytoplasm</location>
    </subcellularLocation>
</comment>
<sequence>MISVLIVEDDPMVAEFNKQFLQELNGFKIGGVANNVDDAIEIIKRESIDLVLLDVFMPGKSGLEFLSYIRELNENMDVILITAASDMDHIQAALRLGAVDYIIKPFKFERFKESLMNYVQKKEFMKEQTKVSQSILDEQILNRDQKGARAELPKGLTKETLKIVWEAIELQHEQEFTTDIIADETKISRVSVRKYLNFLNEQDIIKVRLTYGSIGRPVNVYYTNKKRIGWLEQFL</sequence>
<dbReference type="PANTHER" id="PTHR45526">
    <property type="entry name" value="TRANSCRIPTIONAL REGULATORY PROTEIN DPIA"/>
    <property type="match status" value="1"/>
</dbReference>
<reference evidence="11 12" key="1">
    <citation type="submission" date="2019-01" db="EMBL/GenBank/DDBJ databases">
        <title>Bacillus sp. M5HDSG1-1, whole genome shotgun sequence.</title>
        <authorList>
            <person name="Tuo L."/>
        </authorList>
    </citation>
    <scope>NUCLEOTIDE SEQUENCE [LARGE SCALE GENOMIC DNA]</scope>
    <source>
        <strain evidence="11 12">M5HDSG1-1</strain>
    </source>
</reference>
<comment type="caution">
    <text evidence="11">The sequence shown here is derived from an EMBL/GenBank/DDBJ whole genome shotgun (WGS) entry which is preliminary data.</text>
</comment>
<evidence type="ECO:0000313" key="11">
    <source>
        <dbReference type="EMBL" id="RVT61579.1"/>
    </source>
</evidence>
<keyword evidence="8" id="KW-0804">Transcription</keyword>
<gene>
    <name evidence="11" type="ORF">EM808_15135</name>
</gene>
<keyword evidence="6" id="KW-0238">DNA-binding</keyword>
<feature type="modified residue" description="4-aspartylphosphate" evidence="9">
    <location>
        <position position="54"/>
    </location>
</feature>
<dbReference type="PIRSF" id="PIRSF006171">
    <property type="entry name" value="RR_citrat_malat"/>
    <property type="match status" value="1"/>
</dbReference>
<keyword evidence="5" id="KW-0805">Transcription regulation</keyword>
<dbReference type="SUPFAM" id="SSF46785">
    <property type="entry name" value="Winged helix' DNA-binding domain"/>
    <property type="match status" value="1"/>
</dbReference>
<dbReference type="InterPro" id="IPR036388">
    <property type="entry name" value="WH-like_DNA-bd_sf"/>
</dbReference>
<dbReference type="InterPro" id="IPR051271">
    <property type="entry name" value="2C-system_Tx_regulators"/>
</dbReference>
<dbReference type="GO" id="GO:0000156">
    <property type="term" value="F:phosphorelay response regulator activity"/>
    <property type="evidence" value="ECO:0007669"/>
    <property type="project" value="TreeGrafter"/>
</dbReference>